<accession>A0A410RSW0</accession>
<feature type="domain" description="Trehalase-like N-terminal" evidence="2">
    <location>
        <begin position="25"/>
        <end position="172"/>
    </location>
</feature>
<dbReference type="SUPFAM" id="SSF48208">
    <property type="entry name" value="Six-hairpin glycosidases"/>
    <property type="match status" value="1"/>
</dbReference>
<dbReference type="PANTHER" id="PTHR31616:SF0">
    <property type="entry name" value="GLUCAN 1,4-ALPHA-GLUCOSIDASE"/>
    <property type="match status" value="1"/>
</dbReference>
<proteinExistence type="predicted"/>
<sequence length="612" mass="68439">MAEPTTQQQKAQEPVIPAQLGVQANRKIEDHALIGNMRSAALVARDGTIDWLCLPDFDSDACFASLLGTEENGEWALAPRESIQKITRRYRKDTLILETEFTCASGSVRLIDFMPVGQEFPRIVRTVVGVKGTVAMHSKLTPRFAFGRSIPRVESVGGSLRAFAGPDALFLRRTDRDTASPLVSNFEVTEGQRISWVMSWNYSWLDQVPPDLDVDQAEQETHRYWTQWVSKIVPPPRYRDEVVRSLITIKACSYERTGGIVAAPTTSLPETPGGERNWDYRFTWLRDAVLAHNALNRAGLSDEASSFWKWVMRAIAGDPAQMQIMYGIRGERRLTESELDWLDGYGGAKPVRIGNGAYNQFQLDVLGEVAAVLYAGAKYFGEVGPVAQRALLNVAEHAMKVWQEPDKGIWEMRGPNRHFTASKVAAWAALDRAIKASDETKMSAPMERLLEARESIFEEVCAQGFNRELNSFVQYYGGKEMDASLLYIPLTGFLPASDPRVVGTVECIERELLQDGLVLRFKPDATGSVDGLSGEEGTFLACSFWLADTYQMMGRFEDARRLFEHLLSLSNDLGLLAEEYMPKLHAQLGNFPQAFSHFSLVNAAYIITEPRA</sequence>
<dbReference type="InterPro" id="IPR008928">
    <property type="entry name" value="6-hairpin_glycosidase_sf"/>
</dbReference>
<dbReference type="Gene3D" id="1.50.10.10">
    <property type="match status" value="1"/>
</dbReference>
<organism evidence="3 4">
    <name type="scientific">Corallococcus coralloides</name>
    <name type="common">Myxococcus coralloides</name>
    <dbReference type="NCBI Taxonomy" id="184914"/>
    <lineage>
        <taxon>Bacteria</taxon>
        <taxon>Pseudomonadati</taxon>
        <taxon>Myxococcota</taxon>
        <taxon>Myxococcia</taxon>
        <taxon>Myxococcales</taxon>
        <taxon>Cystobacterineae</taxon>
        <taxon>Myxococcaceae</taxon>
        <taxon>Corallococcus</taxon>
    </lineage>
</organism>
<dbReference type="InterPro" id="IPR045582">
    <property type="entry name" value="Trehalase-like_N"/>
</dbReference>
<dbReference type="Pfam" id="PF19291">
    <property type="entry name" value="TREH_N"/>
    <property type="match status" value="1"/>
</dbReference>
<evidence type="ECO:0000313" key="4">
    <source>
        <dbReference type="Proteomes" id="UP000288758"/>
    </source>
</evidence>
<keyword evidence="3" id="KW-0378">Hydrolase</keyword>
<dbReference type="InterPro" id="IPR011613">
    <property type="entry name" value="GH15-like"/>
</dbReference>
<dbReference type="Proteomes" id="UP000288758">
    <property type="component" value="Chromosome"/>
</dbReference>
<name>A0A410RSW0_CORCK</name>
<evidence type="ECO:0000259" key="2">
    <source>
        <dbReference type="Pfam" id="PF19291"/>
    </source>
</evidence>
<dbReference type="RefSeq" id="WP_128796767.1">
    <property type="nucleotide sequence ID" value="NZ_CP034669.1"/>
</dbReference>
<dbReference type="GO" id="GO:0004553">
    <property type="term" value="F:hydrolase activity, hydrolyzing O-glycosyl compounds"/>
    <property type="evidence" value="ECO:0007669"/>
    <property type="project" value="TreeGrafter"/>
</dbReference>
<evidence type="ECO:0000259" key="1">
    <source>
        <dbReference type="Pfam" id="PF00723"/>
    </source>
</evidence>
<dbReference type="AlphaFoldDB" id="A0A410RSW0"/>
<dbReference type="PANTHER" id="PTHR31616">
    <property type="entry name" value="TREHALASE"/>
    <property type="match status" value="1"/>
</dbReference>
<feature type="domain" description="GH15-like" evidence="1">
    <location>
        <begin position="237"/>
        <end position="605"/>
    </location>
</feature>
<dbReference type="Pfam" id="PF00723">
    <property type="entry name" value="Glyco_hydro_15"/>
    <property type="match status" value="1"/>
</dbReference>
<reference evidence="3 4" key="1">
    <citation type="submission" date="2018-12" db="EMBL/GenBank/DDBJ databases">
        <title>Complete Genome Sequence of the Corallopyronin A producing Myxobacterium Corallococcus coralloides B035.</title>
        <authorList>
            <person name="Bouhired S.M."/>
            <person name="Rupp O."/>
            <person name="Blom J."/>
            <person name="Schaeberle T.F."/>
            <person name="Kehraus S."/>
            <person name="Schiefer A."/>
            <person name="Pfarr K."/>
            <person name="Goesmann A."/>
            <person name="Hoerauf A."/>
            <person name="Koenig G.M."/>
        </authorList>
    </citation>
    <scope>NUCLEOTIDE SEQUENCE [LARGE SCALE GENOMIC DNA]</scope>
    <source>
        <strain evidence="3 4">B035</strain>
    </source>
</reference>
<dbReference type="InterPro" id="IPR012341">
    <property type="entry name" value="6hp_glycosidase-like_sf"/>
</dbReference>
<evidence type="ECO:0000313" key="3">
    <source>
        <dbReference type="EMBL" id="QAT84901.1"/>
    </source>
</evidence>
<dbReference type="EMBL" id="CP034669">
    <property type="protein sequence ID" value="QAT84901.1"/>
    <property type="molecule type" value="Genomic_DNA"/>
</dbReference>
<dbReference type="GO" id="GO:0005975">
    <property type="term" value="P:carbohydrate metabolic process"/>
    <property type="evidence" value="ECO:0007669"/>
    <property type="project" value="InterPro"/>
</dbReference>
<gene>
    <name evidence="3" type="ORF">EJ065_3338</name>
</gene>
<protein>
    <submittedName>
        <fullName evidence="3">Glucosyl hydrolase</fullName>
    </submittedName>
</protein>